<comment type="caution">
    <text evidence="1">The sequence shown here is derived from an EMBL/GenBank/DDBJ whole genome shotgun (WGS) entry which is preliminary data.</text>
</comment>
<sequence length="83" mass="9000">MKQPLVIEGGSVKVKKDALEVLEDARKQVEAGKIVSVLIVIEEADGTITSSYQGTEDRFAQGGKLVRLGLHRLGLVTNDRPVE</sequence>
<dbReference type="AlphaFoldDB" id="A0A0F9JGP3"/>
<name>A0A0F9JGP3_9ZZZZ</name>
<accession>A0A0F9JGP3</accession>
<proteinExistence type="predicted"/>
<evidence type="ECO:0000313" key="1">
    <source>
        <dbReference type="EMBL" id="KKM61496.1"/>
    </source>
</evidence>
<reference evidence="1" key="1">
    <citation type="journal article" date="2015" name="Nature">
        <title>Complex archaea that bridge the gap between prokaryotes and eukaryotes.</title>
        <authorList>
            <person name="Spang A."/>
            <person name="Saw J.H."/>
            <person name="Jorgensen S.L."/>
            <person name="Zaremba-Niedzwiedzka K."/>
            <person name="Martijn J."/>
            <person name="Lind A.E."/>
            <person name="van Eijk R."/>
            <person name="Schleper C."/>
            <person name="Guy L."/>
            <person name="Ettema T.J."/>
        </authorList>
    </citation>
    <scope>NUCLEOTIDE SEQUENCE</scope>
</reference>
<gene>
    <name evidence="1" type="ORF">LCGC14_1531120</name>
</gene>
<protein>
    <submittedName>
        <fullName evidence="1">Uncharacterized protein</fullName>
    </submittedName>
</protein>
<organism evidence="1">
    <name type="scientific">marine sediment metagenome</name>
    <dbReference type="NCBI Taxonomy" id="412755"/>
    <lineage>
        <taxon>unclassified sequences</taxon>
        <taxon>metagenomes</taxon>
        <taxon>ecological metagenomes</taxon>
    </lineage>
</organism>
<dbReference type="EMBL" id="LAZR01011472">
    <property type="protein sequence ID" value="KKM61496.1"/>
    <property type="molecule type" value="Genomic_DNA"/>
</dbReference>